<dbReference type="Gramene" id="TVU19909">
    <property type="protein sequence ID" value="TVU19909"/>
    <property type="gene ID" value="EJB05_36091"/>
</dbReference>
<accession>A0A5J9U880</accession>
<protein>
    <recommendedName>
        <fullName evidence="1">Reverse transcriptase zinc-binding domain-containing protein</fullName>
    </recommendedName>
</protein>
<evidence type="ECO:0000313" key="2">
    <source>
        <dbReference type="EMBL" id="TVU19909.1"/>
    </source>
</evidence>
<evidence type="ECO:0000313" key="3">
    <source>
        <dbReference type="Proteomes" id="UP000324897"/>
    </source>
</evidence>
<dbReference type="AlphaFoldDB" id="A0A5J9U880"/>
<feature type="domain" description="Reverse transcriptase zinc-binding" evidence="1">
    <location>
        <begin position="105"/>
        <end position="188"/>
    </location>
</feature>
<dbReference type="EMBL" id="RWGY01000029">
    <property type="protein sequence ID" value="TVU19909.1"/>
    <property type="molecule type" value="Genomic_DNA"/>
</dbReference>
<sequence length="288" mass="32291">MEQLPAYREATMVFLGDGRTTSFWLDLWDGNQPLAFDYPALFSHSVRPNISVAAVFNLGPNLALRNRLTTAAQLELDALSIRLSAVTLDTQASDIRKLRSSNAPFTSRGAYLLRFAATPLDPFAPSIWESFAPSRCKIFLWLLHRDRLRTKAFLHGHGWQESDACPHCALPETSSHLFLYCPKASQFWCSIGLLHGGSDQVDCVQQLWEVAAAVWGTQHVKCRNTVLTAALWTIWKTRNAKVFEGRSTTVMQMRRQCANDITLWSSRSSKATLSQSLKGWGDALSLNM</sequence>
<organism evidence="2 3">
    <name type="scientific">Eragrostis curvula</name>
    <name type="common">weeping love grass</name>
    <dbReference type="NCBI Taxonomy" id="38414"/>
    <lineage>
        <taxon>Eukaryota</taxon>
        <taxon>Viridiplantae</taxon>
        <taxon>Streptophyta</taxon>
        <taxon>Embryophyta</taxon>
        <taxon>Tracheophyta</taxon>
        <taxon>Spermatophyta</taxon>
        <taxon>Magnoliopsida</taxon>
        <taxon>Liliopsida</taxon>
        <taxon>Poales</taxon>
        <taxon>Poaceae</taxon>
        <taxon>PACMAD clade</taxon>
        <taxon>Chloridoideae</taxon>
        <taxon>Eragrostideae</taxon>
        <taxon>Eragrostidinae</taxon>
        <taxon>Eragrostis</taxon>
    </lineage>
</organism>
<dbReference type="PANTHER" id="PTHR36617:SF16">
    <property type="entry name" value="OS04G0516500 PROTEIN"/>
    <property type="match status" value="1"/>
</dbReference>
<keyword evidence="3" id="KW-1185">Reference proteome</keyword>
<gene>
    <name evidence="2" type="ORF">EJB05_36091</name>
</gene>
<dbReference type="Proteomes" id="UP000324897">
    <property type="component" value="Chromosome 7"/>
</dbReference>
<feature type="non-terminal residue" evidence="2">
    <location>
        <position position="1"/>
    </location>
</feature>
<dbReference type="OrthoDB" id="695259at2759"/>
<reference evidence="2 3" key="1">
    <citation type="journal article" date="2019" name="Sci. Rep.">
        <title>A high-quality genome of Eragrostis curvula grass provides insights into Poaceae evolution and supports new strategies to enhance forage quality.</title>
        <authorList>
            <person name="Carballo J."/>
            <person name="Santos B.A.C.M."/>
            <person name="Zappacosta D."/>
            <person name="Garbus I."/>
            <person name="Selva J.P."/>
            <person name="Gallo C.A."/>
            <person name="Diaz A."/>
            <person name="Albertini E."/>
            <person name="Caccamo M."/>
            <person name="Echenique V."/>
        </authorList>
    </citation>
    <scope>NUCLEOTIDE SEQUENCE [LARGE SCALE GENOMIC DNA]</scope>
    <source>
        <strain evidence="3">cv. Victoria</strain>
        <tissue evidence="2">Leaf</tissue>
    </source>
</reference>
<dbReference type="InterPro" id="IPR026960">
    <property type="entry name" value="RVT-Znf"/>
</dbReference>
<dbReference type="Pfam" id="PF13966">
    <property type="entry name" value="zf-RVT"/>
    <property type="match status" value="1"/>
</dbReference>
<name>A0A5J9U880_9POAL</name>
<dbReference type="PANTHER" id="PTHR36617">
    <property type="entry name" value="PROTEIN, PUTATIVE-RELATED"/>
    <property type="match status" value="1"/>
</dbReference>
<evidence type="ECO:0000259" key="1">
    <source>
        <dbReference type="Pfam" id="PF13966"/>
    </source>
</evidence>
<proteinExistence type="predicted"/>
<comment type="caution">
    <text evidence="2">The sequence shown here is derived from an EMBL/GenBank/DDBJ whole genome shotgun (WGS) entry which is preliminary data.</text>
</comment>